<dbReference type="EMBL" id="SJPY01000002">
    <property type="protein sequence ID" value="TWU43753.1"/>
    <property type="molecule type" value="Genomic_DNA"/>
</dbReference>
<evidence type="ECO:0000256" key="1">
    <source>
        <dbReference type="SAM" id="Phobius"/>
    </source>
</evidence>
<keyword evidence="3" id="KW-1185">Reference proteome</keyword>
<protein>
    <submittedName>
        <fullName evidence="2">Uncharacterized protein</fullName>
    </submittedName>
</protein>
<name>A0A5C6E281_9BACT</name>
<sequence length="94" mass="10777">MKSLRKIVDRQDGLKAKMALTDISTKTLATNRFTSVRFVAFLLSVIVFREALYSLLKFGVRQFPLLTTVHRRNKIVASKFLQPANFEEDLSDDV</sequence>
<dbReference type="Proteomes" id="UP000315471">
    <property type="component" value="Unassembled WGS sequence"/>
</dbReference>
<keyword evidence="1" id="KW-0812">Transmembrane</keyword>
<comment type="caution">
    <text evidence="2">The sequence shown here is derived from an EMBL/GenBank/DDBJ whole genome shotgun (WGS) entry which is preliminary data.</text>
</comment>
<evidence type="ECO:0000313" key="3">
    <source>
        <dbReference type="Proteomes" id="UP000315471"/>
    </source>
</evidence>
<keyword evidence="1" id="KW-0472">Membrane</keyword>
<proteinExistence type="predicted"/>
<reference evidence="2 3" key="1">
    <citation type="submission" date="2019-02" db="EMBL/GenBank/DDBJ databases">
        <title>Deep-cultivation of Planctomycetes and their phenomic and genomic characterization uncovers novel biology.</title>
        <authorList>
            <person name="Wiegand S."/>
            <person name="Jogler M."/>
            <person name="Boedeker C."/>
            <person name="Pinto D."/>
            <person name="Vollmers J."/>
            <person name="Rivas-Marin E."/>
            <person name="Kohn T."/>
            <person name="Peeters S.H."/>
            <person name="Heuer A."/>
            <person name="Rast P."/>
            <person name="Oberbeckmann S."/>
            <person name="Bunk B."/>
            <person name="Jeske O."/>
            <person name="Meyerdierks A."/>
            <person name="Storesund J.E."/>
            <person name="Kallscheuer N."/>
            <person name="Luecker S."/>
            <person name="Lage O.M."/>
            <person name="Pohl T."/>
            <person name="Merkel B.J."/>
            <person name="Hornburger P."/>
            <person name="Mueller R.-W."/>
            <person name="Bruemmer F."/>
            <person name="Labrenz M."/>
            <person name="Spormann A.M."/>
            <person name="Op Den Camp H."/>
            <person name="Overmann J."/>
            <person name="Amann R."/>
            <person name="Jetten M.S.M."/>
            <person name="Mascher T."/>
            <person name="Medema M.H."/>
            <person name="Devos D.P."/>
            <person name="Kaster A.-K."/>
            <person name="Ovreas L."/>
            <person name="Rohde M."/>
            <person name="Galperin M.Y."/>
            <person name="Jogler C."/>
        </authorList>
    </citation>
    <scope>NUCLEOTIDE SEQUENCE [LARGE SCALE GENOMIC DNA]</scope>
    <source>
        <strain evidence="2 3">Q31b</strain>
    </source>
</reference>
<feature type="transmembrane region" description="Helical" evidence="1">
    <location>
        <begin position="36"/>
        <end position="56"/>
    </location>
</feature>
<evidence type="ECO:0000313" key="2">
    <source>
        <dbReference type="EMBL" id="TWU43753.1"/>
    </source>
</evidence>
<dbReference type="AlphaFoldDB" id="A0A5C6E281"/>
<keyword evidence="1" id="KW-1133">Transmembrane helix</keyword>
<dbReference type="RefSeq" id="WP_146598835.1">
    <property type="nucleotide sequence ID" value="NZ_SJPY01000002.1"/>
</dbReference>
<organism evidence="2 3">
    <name type="scientific">Novipirellula aureliae</name>
    <dbReference type="NCBI Taxonomy" id="2527966"/>
    <lineage>
        <taxon>Bacteria</taxon>
        <taxon>Pseudomonadati</taxon>
        <taxon>Planctomycetota</taxon>
        <taxon>Planctomycetia</taxon>
        <taxon>Pirellulales</taxon>
        <taxon>Pirellulaceae</taxon>
        <taxon>Novipirellula</taxon>
    </lineage>
</organism>
<gene>
    <name evidence="2" type="ORF">Q31b_12830</name>
</gene>
<accession>A0A5C6E281</accession>